<dbReference type="InterPro" id="IPR002575">
    <property type="entry name" value="Aminoglycoside_PTrfase"/>
</dbReference>
<feature type="domain" description="Aminoglycoside phosphotransferase" evidence="1">
    <location>
        <begin position="53"/>
        <end position="237"/>
    </location>
</feature>
<reference evidence="2 3" key="1">
    <citation type="submission" date="2019-12" db="EMBL/GenBank/DDBJ databases">
        <authorList>
            <person name="Floudas D."/>
            <person name="Bentzer J."/>
            <person name="Ahren D."/>
            <person name="Johansson T."/>
            <person name="Persson P."/>
            <person name="Tunlid A."/>
        </authorList>
    </citation>
    <scope>NUCLEOTIDE SEQUENCE [LARGE SCALE GENOMIC DNA]</scope>
    <source>
        <strain evidence="2 3">CBS 102.39</strain>
    </source>
</reference>
<comment type="caution">
    <text evidence="2">The sequence shown here is derived from an EMBL/GenBank/DDBJ whole genome shotgun (WGS) entry which is preliminary data.</text>
</comment>
<dbReference type="Pfam" id="PF01636">
    <property type="entry name" value="APH"/>
    <property type="match status" value="1"/>
</dbReference>
<accession>A0A8H4QGV1</accession>
<evidence type="ECO:0000313" key="2">
    <source>
        <dbReference type="EMBL" id="KAF4610719.1"/>
    </source>
</evidence>
<organism evidence="2 3">
    <name type="scientific">Agrocybe pediades</name>
    <dbReference type="NCBI Taxonomy" id="84607"/>
    <lineage>
        <taxon>Eukaryota</taxon>
        <taxon>Fungi</taxon>
        <taxon>Dikarya</taxon>
        <taxon>Basidiomycota</taxon>
        <taxon>Agaricomycotina</taxon>
        <taxon>Agaricomycetes</taxon>
        <taxon>Agaricomycetidae</taxon>
        <taxon>Agaricales</taxon>
        <taxon>Agaricineae</taxon>
        <taxon>Strophariaceae</taxon>
        <taxon>Agrocybe</taxon>
    </lineage>
</organism>
<keyword evidence="3" id="KW-1185">Reference proteome</keyword>
<dbReference type="CDD" id="cd05120">
    <property type="entry name" value="APH_ChoK_like"/>
    <property type="match status" value="1"/>
</dbReference>
<proteinExistence type="predicted"/>
<dbReference type="Proteomes" id="UP000521872">
    <property type="component" value="Unassembled WGS sequence"/>
</dbReference>
<dbReference type="PANTHER" id="PTHR21310">
    <property type="entry name" value="AMINOGLYCOSIDE PHOSPHOTRANSFERASE-RELATED-RELATED"/>
    <property type="match status" value="1"/>
</dbReference>
<dbReference type="Gene3D" id="3.90.1200.10">
    <property type="match status" value="1"/>
</dbReference>
<gene>
    <name evidence="2" type="ORF">D9613_007124</name>
</gene>
<evidence type="ECO:0000259" key="1">
    <source>
        <dbReference type="Pfam" id="PF01636"/>
    </source>
</evidence>
<dbReference type="InterPro" id="IPR011009">
    <property type="entry name" value="Kinase-like_dom_sf"/>
</dbReference>
<dbReference type="SUPFAM" id="SSF56112">
    <property type="entry name" value="Protein kinase-like (PK-like)"/>
    <property type="match status" value="1"/>
</dbReference>
<dbReference type="AlphaFoldDB" id="A0A8H4QGV1"/>
<dbReference type="InterPro" id="IPR051678">
    <property type="entry name" value="AGP_Transferase"/>
</dbReference>
<protein>
    <recommendedName>
        <fullName evidence="1">Aminoglycoside phosphotransferase domain-containing protein</fullName>
    </recommendedName>
</protein>
<dbReference type="PANTHER" id="PTHR21310:SF15">
    <property type="entry name" value="AMINOGLYCOSIDE PHOSPHOTRANSFERASE DOMAIN-CONTAINING PROTEIN"/>
    <property type="match status" value="1"/>
</dbReference>
<evidence type="ECO:0000313" key="3">
    <source>
        <dbReference type="Proteomes" id="UP000521872"/>
    </source>
</evidence>
<sequence length="282" mass="32537">MFRRILFWFIRLLPASFRCKFYLWLKKYSVKWYGRTNFFVQRLPCGIYIKHGNSASQEAIATQLVSKHTTIPVPQILDVVENCFIMTRLEGVVLGDVFCDMSSDEAFQVRRELGKVIQQLRSIPGNKVAVSGPTLELPCCDVNRVDEYEFGPFPNTTAFHSYLLERTPPTTPLRETYALAHSGPPKPTVFTHGDLNLRNILIQRQSLSSGDSTIRVSGIIDWTCAGWYPSYWEHGKATYLHRTFKMWADLWTGIAEDVIAEEEKQIYAVELELEKKLWQYVV</sequence>
<dbReference type="EMBL" id="JAACJL010000058">
    <property type="protein sequence ID" value="KAF4610719.1"/>
    <property type="molecule type" value="Genomic_DNA"/>
</dbReference>
<name>A0A8H4QGV1_9AGAR</name>